<gene>
    <name evidence="1" type="ORF">HMPREF0083_05964</name>
</gene>
<reference evidence="1 2" key="1">
    <citation type="submission" date="2013-08" db="EMBL/GenBank/DDBJ databases">
        <authorList>
            <person name="Weinstock G."/>
            <person name="Sodergren E."/>
            <person name="Wylie T."/>
            <person name="Fulton L."/>
            <person name="Fulton R."/>
            <person name="Fronick C."/>
            <person name="O'Laughlin M."/>
            <person name="Godfrey J."/>
            <person name="Miner T."/>
            <person name="Herter B."/>
            <person name="Appelbaum E."/>
            <person name="Cordes M."/>
            <person name="Lek S."/>
            <person name="Wollam A."/>
            <person name="Pepin K.H."/>
            <person name="Palsikar V.B."/>
            <person name="Mitreva M."/>
            <person name="Wilson R.K."/>
        </authorList>
    </citation>
    <scope>NUCLEOTIDE SEQUENCE [LARGE SCALE GENOMIC DNA]</scope>
    <source>
        <strain evidence="1 2">ATCC 12856</strain>
    </source>
</reference>
<protein>
    <submittedName>
        <fullName evidence="1">Uncharacterized protein</fullName>
    </submittedName>
</protein>
<dbReference type="HOGENOM" id="CLU_2875883_0_0_9"/>
<sequence length="63" mass="7391">MNDLLLENSSTFHHNFPELLHKKKLGSWKKVAMQTGDSIRQLTREYKAYKARVVERMRDGDTA</sequence>
<dbReference type="EMBL" id="AWSJ01000376">
    <property type="protein sequence ID" value="ERI04719.1"/>
    <property type="molecule type" value="Genomic_DNA"/>
</dbReference>
<proteinExistence type="predicted"/>
<organism evidence="1 2">
    <name type="scientific">Aneurinibacillus aneurinilyticus ATCC 12856</name>
    <dbReference type="NCBI Taxonomy" id="649747"/>
    <lineage>
        <taxon>Bacteria</taxon>
        <taxon>Bacillati</taxon>
        <taxon>Bacillota</taxon>
        <taxon>Bacilli</taxon>
        <taxon>Bacillales</taxon>
        <taxon>Paenibacillaceae</taxon>
        <taxon>Aneurinibacillus group</taxon>
        <taxon>Aneurinibacillus</taxon>
    </lineage>
</organism>
<keyword evidence="2" id="KW-1185">Reference proteome</keyword>
<dbReference type="AlphaFoldDB" id="U1W896"/>
<dbReference type="Proteomes" id="UP000016511">
    <property type="component" value="Unassembled WGS sequence"/>
</dbReference>
<evidence type="ECO:0000313" key="2">
    <source>
        <dbReference type="Proteomes" id="UP000016511"/>
    </source>
</evidence>
<dbReference type="PATRIC" id="fig|649747.3.peg.5338"/>
<comment type="caution">
    <text evidence="1">The sequence shown here is derived from an EMBL/GenBank/DDBJ whole genome shotgun (WGS) entry which is preliminary data.</text>
</comment>
<name>U1W896_ANEAE</name>
<evidence type="ECO:0000313" key="1">
    <source>
        <dbReference type="EMBL" id="ERI04719.1"/>
    </source>
</evidence>
<accession>U1W896</accession>